<dbReference type="RefSeq" id="XP_006677041.1">
    <property type="nucleotide sequence ID" value="XM_006676978.1"/>
</dbReference>
<sequence length="259" mass="29082">MDQPAEIDLQILANIGLFLRNIGMCEESFSEAFRLNPQHTAQELHRLVQKIQELATNLIPKESETSSLELEAEMASFLKSQQEFVNTSNKDEFLVSKKTGAARVDALKIDRETQMKRNVVHNFAGPLERSTLGQSAENMNMADLDASRISTAMNERIGLLETHLGLCTGPSAETSQRLKRLEDRICQIEDCFPSFAAFKFNQQHTSILPKRNVPEDVIVPLKKESTTQANQQAVAEFVESTNAFNGRIEKLQKLMSGQE</sequence>
<gene>
    <name evidence="1" type="ORF">BATDEDRAFT_86460</name>
</gene>
<evidence type="ECO:0000313" key="2">
    <source>
        <dbReference type="Proteomes" id="UP000007241"/>
    </source>
</evidence>
<dbReference type="GO" id="GO:0005829">
    <property type="term" value="C:cytosol"/>
    <property type="evidence" value="ECO:0000318"/>
    <property type="project" value="GO_Central"/>
</dbReference>
<dbReference type="Proteomes" id="UP000007241">
    <property type="component" value="Unassembled WGS sequence"/>
</dbReference>
<accession>F4NW14</accession>
<keyword evidence="2" id="KW-1185">Reference proteome</keyword>
<organism evidence="1 2">
    <name type="scientific">Batrachochytrium dendrobatidis (strain JAM81 / FGSC 10211)</name>
    <name type="common">Frog chytrid fungus</name>
    <dbReference type="NCBI Taxonomy" id="684364"/>
    <lineage>
        <taxon>Eukaryota</taxon>
        <taxon>Fungi</taxon>
        <taxon>Fungi incertae sedis</taxon>
        <taxon>Chytridiomycota</taxon>
        <taxon>Chytridiomycota incertae sedis</taxon>
        <taxon>Chytridiomycetes</taxon>
        <taxon>Rhizophydiales</taxon>
        <taxon>Rhizophydiales incertae sedis</taxon>
        <taxon>Batrachochytrium</taxon>
    </lineage>
</organism>
<dbReference type="AlphaFoldDB" id="F4NW14"/>
<dbReference type="OrthoDB" id="5531344at2759"/>
<evidence type="ECO:0000313" key="1">
    <source>
        <dbReference type="EMBL" id="EGF82751.1"/>
    </source>
</evidence>
<dbReference type="GeneID" id="18242439"/>
<reference evidence="1 2" key="1">
    <citation type="submission" date="2009-12" db="EMBL/GenBank/DDBJ databases">
        <title>The draft genome of Batrachochytrium dendrobatidis.</title>
        <authorList>
            <consortium name="US DOE Joint Genome Institute (JGI-PGF)"/>
            <person name="Kuo A."/>
            <person name="Salamov A."/>
            <person name="Schmutz J."/>
            <person name="Lucas S."/>
            <person name="Pitluck S."/>
            <person name="Rosenblum E."/>
            <person name="Stajich J."/>
            <person name="Eisen M."/>
            <person name="Grigoriev I.V."/>
        </authorList>
    </citation>
    <scope>NUCLEOTIDE SEQUENCE [LARGE SCALE GENOMIC DNA]</scope>
    <source>
        <strain evidence="2">JAM81 / FGSC 10211</strain>
    </source>
</reference>
<dbReference type="InParanoid" id="F4NW14"/>
<name>F4NW14_BATDJ</name>
<dbReference type="HOGENOM" id="CLU_1073572_0_0_1"/>
<proteinExistence type="predicted"/>
<protein>
    <submittedName>
        <fullName evidence="1">Uncharacterized protein</fullName>
    </submittedName>
</protein>
<dbReference type="STRING" id="684364.F4NW14"/>
<dbReference type="EMBL" id="GL882880">
    <property type="protein sequence ID" value="EGF82751.1"/>
    <property type="molecule type" value="Genomic_DNA"/>
</dbReference>